<name>A0ABQ1DZW6_9FIRM</name>
<dbReference type="Gene3D" id="1.10.10.60">
    <property type="entry name" value="Homeodomain-like"/>
    <property type="match status" value="2"/>
</dbReference>
<comment type="function">
    <text evidence="5">May play the central regulatory role in sporulation. It may be an element of the effector pathway responsible for the activation of sporulation genes in response to nutritional stress. Spo0A may act in concert with spo0H (a sigma factor) to control the expression of some genes that are critical to the sporulation process.</text>
</comment>
<evidence type="ECO:0000256" key="5">
    <source>
        <dbReference type="ARBA" id="ARBA00024867"/>
    </source>
</evidence>
<evidence type="ECO:0000313" key="9">
    <source>
        <dbReference type="EMBL" id="GFO88262.1"/>
    </source>
</evidence>
<dbReference type="InterPro" id="IPR011006">
    <property type="entry name" value="CheY-like_superfamily"/>
</dbReference>
<feature type="domain" description="Response regulatory" evidence="8">
    <location>
        <begin position="3"/>
        <end position="118"/>
    </location>
</feature>
<dbReference type="InterPro" id="IPR009057">
    <property type="entry name" value="Homeodomain-like_sf"/>
</dbReference>
<keyword evidence="6" id="KW-0597">Phosphoprotein</keyword>
<keyword evidence="3" id="KW-0238">DNA-binding</keyword>
<evidence type="ECO:0000259" key="7">
    <source>
        <dbReference type="PROSITE" id="PS01124"/>
    </source>
</evidence>
<keyword evidence="4" id="KW-0804">Transcription</keyword>
<reference evidence="9 10" key="1">
    <citation type="submission" date="2020-06" db="EMBL/GenBank/DDBJ databases">
        <title>Characterization of fructooligosaccharide metabolism and fructooligosaccharide-degrading enzymes in human commensal butyrate producers.</title>
        <authorList>
            <person name="Tanno H."/>
            <person name="Fujii T."/>
            <person name="Hirano K."/>
            <person name="Maeno S."/>
            <person name="Tonozuka T."/>
            <person name="Sakamoto M."/>
            <person name="Ohkuma M."/>
            <person name="Tochio T."/>
            <person name="Endo A."/>
        </authorList>
    </citation>
    <scope>NUCLEOTIDE SEQUENCE [LARGE SCALE GENOMIC DNA]</scope>
    <source>
        <strain evidence="9 10">JCM 31056</strain>
    </source>
</reference>
<dbReference type="CDD" id="cd17536">
    <property type="entry name" value="REC_YesN-like"/>
    <property type="match status" value="1"/>
</dbReference>
<proteinExistence type="predicted"/>
<keyword evidence="10" id="KW-1185">Reference proteome</keyword>
<sequence length="537" mass="61194">MLRIIIADDEFDIVELCRALITYPGAKIVGEACNGIDLLKKIRELNPDVVITDICMPGMTGLELIERAKQEFPAVNFIVMSGYTEFQYAQTALRFGVWDYLLKPLKKAELNRALEKLDHELGDRAEQRQEAARVQNELQESMDILREQYVRTVWETGHTPTRSQRHGGELFVLDNAKLQCVTFCIDSNFTASSDEAGSLVNQVSDTLEHIRALAQEHSTLLSAFSDHLDAVCLLSYSAEQAESESETLLRAIRQEIRSLNSVNHLIHLTGAASKLLDGDTENIPTAVEQSKTALKWRLEKRQSSVLVFNEQTDAALREIVMFYTGEWENLLSDAVEHMNTDSAAALIRRVWSKWESENIVPGSRYFLLEQMLSCLNNAAEQLPRDEQARAPRLLEPFDVLCSGYSCEELATRFVELTAQMLENCRQFVQNRENNVIRQAKNFVTQHYAESISLAQVAKHVCLSTSYFSTLFKTETGVGFVEYLQHIRIEQAKKLLKTSKMRIADIAEKVGYRDIKFFNKIFVKETTVTPSEYRKFYS</sequence>
<evidence type="ECO:0000256" key="3">
    <source>
        <dbReference type="ARBA" id="ARBA00023125"/>
    </source>
</evidence>
<dbReference type="PROSITE" id="PS50110">
    <property type="entry name" value="RESPONSE_REGULATORY"/>
    <property type="match status" value="1"/>
</dbReference>
<dbReference type="PROSITE" id="PS01124">
    <property type="entry name" value="HTH_ARAC_FAMILY_2"/>
    <property type="match status" value="1"/>
</dbReference>
<dbReference type="Pfam" id="PF00072">
    <property type="entry name" value="Response_reg"/>
    <property type="match status" value="1"/>
</dbReference>
<evidence type="ECO:0000259" key="8">
    <source>
        <dbReference type="PROSITE" id="PS50110"/>
    </source>
</evidence>
<dbReference type="SUPFAM" id="SSF46689">
    <property type="entry name" value="Homeodomain-like"/>
    <property type="match status" value="2"/>
</dbReference>
<comment type="caution">
    <text evidence="9">The sequence shown here is derived from an EMBL/GenBank/DDBJ whole genome shotgun (WGS) entry which is preliminary data.</text>
</comment>
<dbReference type="Gene3D" id="3.40.50.2300">
    <property type="match status" value="1"/>
</dbReference>
<dbReference type="InterPro" id="IPR018060">
    <property type="entry name" value="HTH_AraC"/>
</dbReference>
<dbReference type="Pfam" id="PF12833">
    <property type="entry name" value="HTH_18"/>
    <property type="match status" value="1"/>
</dbReference>
<evidence type="ECO:0000256" key="2">
    <source>
        <dbReference type="ARBA" id="ARBA00023015"/>
    </source>
</evidence>
<dbReference type="PANTHER" id="PTHR43280">
    <property type="entry name" value="ARAC-FAMILY TRANSCRIPTIONAL REGULATOR"/>
    <property type="match status" value="1"/>
</dbReference>
<dbReference type="InterPro" id="IPR001789">
    <property type="entry name" value="Sig_transdc_resp-reg_receiver"/>
</dbReference>
<dbReference type="SUPFAM" id="SSF52172">
    <property type="entry name" value="CheY-like"/>
    <property type="match status" value="1"/>
</dbReference>
<evidence type="ECO:0000313" key="10">
    <source>
        <dbReference type="Proteomes" id="UP000620147"/>
    </source>
</evidence>
<dbReference type="EMBL" id="BLYJ01000015">
    <property type="protein sequence ID" value="GFO88262.1"/>
    <property type="molecule type" value="Genomic_DNA"/>
</dbReference>
<dbReference type="RefSeq" id="WP_158578244.1">
    <property type="nucleotide sequence ID" value="NZ_BLYJ01000015.1"/>
</dbReference>
<accession>A0ABQ1DZW6</accession>
<feature type="modified residue" description="4-aspartylphosphate" evidence="6">
    <location>
        <position position="53"/>
    </location>
</feature>
<dbReference type="SMART" id="SM00448">
    <property type="entry name" value="REC"/>
    <property type="match status" value="1"/>
</dbReference>
<gene>
    <name evidence="9" type="ORF">BUFA31_14260</name>
</gene>
<evidence type="ECO:0000256" key="6">
    <source>
        <dbReference type="PROSITE-ProRule" id="PRU00169"/>
    </source>
</evidence>
<feature type="domain" description="HTH araC/xylS-type" evidence="7">
    <location>
        <begin position="437"/>
        <end position="535"/>
    </location>
</feature>
<evidence type="ECO:0000256" key="4">
    <source>
        <dbReference type="ARBA" id="ARBA00023163"/>
    </source>
</evidence>
<dbReference type="PANTHER" id="PTHR43280:SF2">
    <property type="entry name" value="HTH-TYPE TRANSCRIPTIONAL REGULATOR EXSA"/>
    <property type="match status" value="1"/>
</dbReference>
<organism evidence="9 10">
    <name type="scientific">Butyricicoccus faecihominis</name>
    <dbReference type="NCBI Taxonomy" id="1712515"/>
    <lineage>
        <taxon>Bacteria</taxon>
        <taxon>Bacillati</taxon>
        <taxon>Bacillota</taxon>
        <taxon>Clostridia</taxon>
        <taxon>Eubacteriales</taxon>
        <taxon>Butyricicoccaceae</taxon>
        <taxon>Butyricicoccus</taxon>
    </lineage>
</organism>
<evidence type="ECO:0000256" key="1">
    <source>
        <dbReference type="ARBA" id="ARBA00018672"/>
    </source>
</evidence>
<keyword evidence="2" id="KW-0805">Transcription regulation</keyword>
<dbReference type="SMART" id="SM00342">
    <property type="entry name" value="HTH_ARAC"/>
    <property type="match status" value="1"/>
</dbReference>
<dbReference type="Proteomes" id="UP000620147">
    <property type="component" value="Unassembled WGS sequence"/>
</dbReference>
<protein>
    <recommendedName>
        <fullName evidence="1">Stage 0 sporulation protein A homolog</fullName>
    </recommendedName>
</protein>